<keyword evidence="8" id="KW-0800">Toxin</keyword>
<organism evidence="10 11">
    <name type="scientific">Aureimonas glaciei</name>
    <dbReference type="NCBI Taxonomy" id="1776957"/>
    <lineage>
        <taxon>Bacteria</taxon>
        <taxon>Pseudomonadati</taxon>
        <taxon>Pseudomonadota</taxon>
        <taxon>Alphaproteobacteria</taxon>
        <taxon>Hyphomicrobiales</taxon>
        <taxon>Aurantimonadaceae</taxon>
        <taxon>Aureimonas</taxon>
    </lineage>
</organism>
<proteinExistence type="inferred from homology"/>
<reference evidence="10" key="1">
    <citation type="journal article" date="2014" name="Int. J. Syst. Evol. Microbiol.">
        <title>Complete genome sequence of Corynebacterium casei LMG S-19264T (=DSM 44701T), isolated from a smear-ripened cheese.</title>
        <authorList>
            <consortium name="US DOE Joint Genome Institute (JGI-PGF)"/>
            <person name="Walter F."/>
            <person name="Albersmeier A."/>
            <person name="Kalinowski J."/>
            <person name="Ruckert C."/>
        </authorList>
    </citation>
    <scope>NUCLEOTIDE SEQUENCE</scope>
    <source>
        <strain evidence="10">CGMCC 1.15493</strain>
    </source>
</reference>
<gene>
    <name evidence="8 10" type="primary">vapC</name>
    <name evidence="10" type="ORF">GCM10011335_04050</name>
</gene>
<dbReference type="Gene3D" id="3.40.50.1010">
    <property type="entry name" value="5'-nuclease"/>
    <property type="match status" value="1"/>
</dbReference>
<evidence type="ECO:0000256" key="4">
    <source>
        <dbReference type="ARBA" id="ARBA00022723"/>
    </source>
</evidence>
<dbReference type="InterPro" id="IPR050556">
    <property type="entry name" value="Type_II_TA_system_RNase"/>
</dbReference>
<dbReference type="PANTHER" id="PTHR33653:SF1">
    <property type="entry name" value="RIBONUCLEASE VAPC2"/>
    <property type="match status" value="1"/>
</dbReference>
<dbReference type="GO" id="GO:0090729">
    <property type="term" value="F:toxin activity"/>
    <property type="evidence" value="ECO:0007669"/>
    <property type="project" value="UniProtKB-KW"/>
</dbReference>
<feature type="domain" description="PIN" evidence="9">
    <location>
        <begin position="5"/>
        <end position="125"/>
    </location>
</feature>
<accession>A0A917D7Q1</accession>
<comment type="cofactor">
    <cofactor evidence="1 8">
        <name>Mg(2+)</name>
        <dbReference type="ChEBI" id="CHEBI:18420"/>
    </cofactor>
</comment>
<evidence type="ECO:0000256" key="6">
    <source>
        <dbReference type="ARBA" id="ARBA00022842"/>
    </source>
</evidence>
<reference evidence="10" key="2">
    <citation type="submission" date="2020-09" db="EMBL/GenBank/DDBJ databases">
        <authorList>
            <person name="Sun Q."/>
            <person name="Zhou Y."/>
        </authorList>
    </citation>
    <scope>NUCLEOTIDE SEQUENCE</scope>
    <source>
        <strain evidence="10">CGMCC 1.15493</strain>
    </source>
</reference>
<sequence length="140" mass="15551">MPRFLLDTCVLSEIRHPNGDQAVKIAVDAIDDRDLYVSVISFGEIRRGILMLREGRQRATLTDWAETLESVLATQTLDVDLATTRLWAELTVEARKRGRQIPTADGLIAATALRHGLTVLTRNIRDFAPTGVPTVNPWSS</sequence>
<evidence type="ECO:0000256" key="1">
    <source>
        <dbReference type="ARBA" id="ARBA00001946"/>
    </source>
</evidence>
<comment type="function">
    <text evidence="8">Toxic component of a toxin-antitoxin (TA) system. An RNase.</text>
</comment>
<dbReference type="RefSeq" id="WP_188848877.1">
    <property type="nucleotide sequence ID" value="NZ_BMJJ01000001.1"/>
</dbReference>
<evidence type="ECO:0000256" key="8">
    <source>
        <dbReference type="HAMAP-Rule" id="MF_00265"/>
    </source>
</evidence>
<dbReference type="SUPFAM" id="SSF88723">
    <property type="entry name" value="PIN domain-like"/>
    <property type="match status" value="1"/>
</dbReference>
<evidence type="ECO:0000256" key="3">
    <source>
        <dbReference type="ARBA" id="ARBA00022722"/>
    </source>
</evidence>
<comment type="caution">
    <text evidence="10">The sequence shown here is derived from an EMBL/GenBank/DDBJ whole genome shotgun (WGS) entry which is preliminary data.</text>
</comment>
<dbReference type="GO" id="GO:0000287">
    <property type="term" value="F:magnesium ion binding"/>
    <property type="evidence" value="ECO:0007669"/>
    <property type="project" value="UniProtKB-UniRule"/>
</dbReference>
<evidence type="ECO:0000256" key="5">
    <source>
        <dbReference type="ARBA" id="ARBA00022801"/>
    </source>
</evidence>
<evidence type="ECO:0000313" key="11">
    <source>
        <dbReference type="Proteomes" id="UP000613160"/>
    </source>
</evidence>
<dbReference type="Pfam" id="PF01850">
    <property type="entry name" value="PIN"/>
    <property type="match status" value="1"/>
</dbReference>
<keyword evidence="4 8" id="KW-0479">Metal-binding</keyword>
<keyword evidence="3 8" id="KW-0540">Nuclease</keyword>
<dbReference type="InterPro" id="IPR029060">
    <property type="entry name" value="PIN-like_dom_sf"/>
</dbReference>
<keyword evidence="6 8" id="KW-0460">Magnesium</keyword>
<feature type="binding site" evidence="8">
    <location>
        <position position="105"/>
    </location>
    <ligand>
        <name>Mg(2+)</name>
        <dbReference type="ChEBI" id="CHEBI:18420"/>
    </ligand>
</feature>
<dbReference type="HAMAP" id="MF_00265">
    <property type="entry name" value="VapC_Nob1"/>
    <property type="match status" value="1"/>
</dbReference>
<evidence type="ECO:0000256" key="2">
    <source>
        <dbReference type="ARBA" id="ARBA00022649"/>
    </source>
</evidence>
<comment type="similarity">
    <text evidence="7 8">Belongs to the PINc/VapC protein family.</text>
</comment>
<evidence type="ECO:0000256" key="7">
    <source>
        <dbReference type="ARBA" id="ARBA00038093"/>
    </source>
</evidence>
<keyword evidence="2 8" id="KW-1277">Toxin-antitoxin system</keyword>
<dbReference type="AlphaFoldDB" id="A0A917D7Q1"/>
<dbReference type="InterPro" id="IPR022907">
    <property type="entry name" value="VapC_family"/>
</dbReference>
<keyword evidence="11" id="KW-1185">Reference proteome</keyword>
<name>A0A917D7Q1_9HYPH</name>
<dbReference type="EC" id="3.1.-.-" evidence="8"/>
<dbReference type="InterPro" id="IPR002716">
    <property type="entry name" value="PIN_dom"/>
</dbReference>
<keyword evidence="5 8" id="KW-0378">Hydrolase</keyword>
<evidence type="ECO:0000313" key="10">
    <source>
        <dbReference type="EMBL" id="GGD04469.1"/>
    </source>
</evidence>
<dbReference type="CDD" id="cd18746">
    <property type="entry name" value="PIN_VapC4-5_FitB-like"/>
    <property type="match status" value="1"/>
</dbReference>
<protein>
    <recommendedName>
        <fullName evidence="8">Ribonuclease VapC</fullName>
        <shortName evidence="8">RNase VapC</shortName>
        <ecNumber evidence="8">3.1.-.-</ecNumber>
    </recommendedName>
    <alternativeName>
        <fullName evidence="8">Toxin VapC</fullName>
    </alternativeName>
</protein>
<evidence type="ECO:0000259" key="9">
    <source>
        <dbReference type="Pfam" id="PF01850"/>
    </source>
</evidence>
<dbReference type="GO" id="GO:0004540">
    <property type="term" value="F:RNA nuclease activity"/>
    <property type="evidence" value="ECO:0007669"/>
    <property type="project" value="InterPro"/>
</dbReference>
<dbReference type="PANTHER" id="PTHR33653">
    <property type="entry name" value="RIBONUCLEASE VAPC2"/>
    <property type="match status" value="1"/>
</dbReference>
<dbReference type="Proteomes" id="UP000613160">
    <property type="component" value="Unassembled WGS sequence"/>
</dbReference>
<feature type="binding site" evidence="8">
    <location>
        <position position="7"/>
    </location>
    <ligand>
        <name>Mg(2+)</name>
        <dbReference type="ChEBI" id="CHEBI:18420"/>
    </ligand>
</feature>
<dbReference type="GO" id="GO:0016787">
    <property type="term" value="F:hydrolase activity"/>
    <property type="evidence" value="ECO:0007669"/>
    <property type="project" value="UniProtKB-KW"/>
</dbReference>
<dbReference type="EMBL" id="BMJJ01000001">
    <property type="protein sequence ID" value="GGD04469.1"/>
    <property type="molecule type" value="Genomic_DNA"/>
</dbReference>